<feature type="region of interest" description="Disordered" evidence="1">
    <location>
        <begin position="1"/>
        <end position="28"/>
    </location>
</feature>
<dbReference type="PROSITE" id="PS50888">
    <property type="entry name" value="BHLH"/>
    <property type="match status" value="1"/>
</dbReference>
<evidence type="ECO:0000256" key="1">
    <source>
        <dbReference type="SAM" id="MobiDB-lite"/>
    </source>
</evidence>
<feature type="domain" description="BHLH" evidence="2">
    <location>
        <begin position="62"/>
        <end position="115"/>
    </location>
</feature>
<comment type="caution">
    <text evidence="3">The sequence shown here is derived from an EMBL/GenBank/DDBJ whole genome shotgun (WGS) entry which is preliminary data.</text>
</comment>
<sequence>NSVSSGYKSDDEGSRTQNSISQTLSNPTAMQVPSALCALAPPGQDAQVSRGQKKGKPRVGDMKREERNAREKERSYRITSQINELRGLLSTGGVIVPKGTKNAVLTEAANYIRILQQQQYKSEM</sequence>
<dbReference type="Pfam" id="PF00010">
    <property type="entry name" value="HLH"/>
    <property type="match status" value="1"/>
</dbReference>
<gene>
    <name evidence="3" type="ORF">S01H4_41861</name>
</gene>
<dbReference type="EMBL" id="BART01022925">
    <property type="protein sequence ID" value="GAH02432.1"/>
    <property type="molecule type" value="Genomic_DNA"/>
</dbReference>
<evidence type="ECO:0000313" key="3">
    <source>
        <dbReference type="EMBL" id="GAH02432.1"/>
    </source>
</evidence>
<feature type="compositionally biased region" description="Basic and acidic residues" evidence="1">
    <location>
        <begin position="58"/>
        <end position="75"/>
    </location>
</feature>
<accession>X1C4Y7</accession>
<dbReference type="SUPFAM" id="SSF47459">
    <property type="entry name" value="HLH, helix-loop-helix DNA-binding domain"/>
    <property type="match status" value="1"/>
</dbReference>
<dbReference type="SMART" id="SM00353">
    <property type="entry name" value="HLH"/>
    <property type="match status" value="1"/>
</dbReference>
<dbReference type="InterPro" id="IPR036638">
    <property type="entry name" value="HLH_DNA-bd_sf"/>
</dbReference>
<name>X1C4Y7_9ZZZZ</name>
<feature type="region of interest" description="Disordered" evidence="1">
    <location>
        <begin position="40"/>
        <end position="75"/>
    </location>
</feature>
<dbReference type="InterPro" id="IPR011598">
    <property type="entry name" value="bHLH_dom"/>
</dbReference>
<feature type="non-terminal residue" evidence="3">
    <location>
        <position position="1"/>
    </location>
</feature>
<reference evidence="3" key="1">
    <citation type="journal article" date="2014" name="Front. Microbiol.">
        <title>High frequency of phylogenetically diverse reductive dehalogenase-homologous genes in deep subseafloor sedimentary metagenomes.</title>
        <authorList>
            <person name="Kawai M."/>
            <person name="Futagami T."/>
            <person name="Toyoda A."/>
            <person name="Takaki Y."/>
            <person name="Nishi S."/>
            <person name="Hori S."/>
            <person name="Arai W."/>
            <person name="Tsubouchi T."/>
            <person name="Morono Y."/>
            <person name="Uchiyama I."/>
            <person name="Ito T."/>
            <person name="Fujiyama A."/>
            <person name="Inagaki F."/>
            <person name="Takami H."/>
        </authorList>
    </citation>
    <scope>NUCLEOTIDE SEQUENCE</scope>
    <source>
        <strain evidence="3">Expedition CK06-06</strain>
    </source>
</reference>
<dbReference type="GO" id="GO:0046983">
    <property type="term" value="F:protein dimerization activity"/>
    <property type="evidence" value="ECO:0007669"/>
    <property type="project" value="InterPro"/>
</dbReference>
<dbReference type="Gene3D" id="4.10.280.10">
    <property type="entry name" value="Helix-loop-helix DNA-binding domain"/>
    <property type="match status" value="1"/>
</dbReference>
<organism evidence="3">
    <name type="scientific">marine sediment metagenome</name>
    <dbReference type="NCBI Taxonomy" id="412755"/>
    <lineage>
        <taxon>unclassified sequences</taxon>
        <taxon>metagenomes</taxon>
        <taxon>ecological metagenomes</taxon>
    </lineage>
</organism>
<dbReference type="AlphaFoldDB" id="X1C4Y7"/>
<evidence type="ECO:0000259" key="2">
    <source>
        <dbReference type="PROSITE" id="PS50888"/>
    </source>
</evidence>
<feature type="compositionally biased region" description="Polar residues" evidence="1">
    <location>
        <begin position="15"/>
        <end position="28"/>
    </location>
</feature>
<proteinExistence type="predicted"/>
<protein>
    <recommendedName>
        <fullName evidence="2">BHLH domain-containing protein</fullName>
    </recommendedName>
</protein>